<dbReference type="EMBL" id="CAKXYY010000001">
    <property type="protein sequence ID" value="CAH2350272.1"/>
    <property type="molecule type" value="Genomic_DNA"/>
</dbReference>
<keyword evidence="6 11" id="KW-0067">ATP-binding</keyword>
<dbReference type="InterPro" id="IPR008925">
    <property type="entry name" value="aa_tRNA-synth_I_cd-bd_sf"/>
</dbReference>
<gene>
    <name evidence="14" type="ORF">CLIB1423_01S06348</name>
</gene>
<dbReference type="InterPro" id="IPR004527">
    <property type="entry name" value="Glu-tRNA-ligase_bac/mito"/>
</dbReference>
<keyword evidence="5 11" id="KW-0547">Nucleotide-binding</keyword>
<evidence type="ECO:0000256" key="3">
    <source>
        <dbReference type="ARBA" id="ARBA00012835"/>
    </source>
</evidence>
<evidence type="ECO:0000256" key="5">
    <source>
        <dbReference type="ARBA" id="ARBA00022741"/>
    </source>
</evidence>
<keyword evidence="7 11" id="KW-0648">Protein biosynthesis</keyword>
<reference evidence="14" key="1">
    <citation type="submission" date="2022-03" db="EMBL/GenBank/DDBJ databases">
        <authorList>
            <person name="Legras J.-L."/>
            <person name="Devillers H."/>
            <person name="Grondin C."/>
        </authorList>
    </citation>
    <scope>NUCLEOTIDE SEQUENCE</scope>
    <source>
        <strain evidence="14">CLIB 1423</strain>
    </source>
</reference>
<evidence type="ECO:0000256" key="11">
    <source>
        <dbReference type="RuleBase" id="RU363037"/>
    </source>
</evidence>
<feature type="domain" description="Glutamyl/glutaminyl-tRNA synthetase class Ib catalytic" evidence="12">
    <location>
        <begin position="35"/>
        <end position="361"/>
    </location>
</feature>
<protein>
    <recommendedName>
        <fullName evidence="10">Glutamate--tRNA ligase, mitochondrial</fullName>
        <ecNumber evidence="3">6.1.1.17</ecNumber>
    </recommendedName>
    <alternativeName>
        <fullName evidence="9">Glutamyl-tRNA synthetase</fullName>
    </alternativeName>
</protein>
<dbReference type="Gene3D" id="1.10.10.350">
    <property type="match status" value="1"/>
</dbReference>
<dbReference type="InterPro" id="IPR000924">
    <property type="entry name" value="Glu/Gln-tRNA-synth"/>
</dbReference>
<accession>A0A9P0QKT3</accession>
<keyword evidence="4 11" id="KW-0436">Ligase</keyword>
<dbReference type="InterPro" id="IPR033910">
    <property type="entry name" value="GluRS_core"/>
</dbReference>
<dbReference type="Gene3D" id="3.40.50.620">
    <property type="entry name" value="HUPs"/>
    <property type="match status" value="1"/>
</dbReference>
<dbReference type="GO" id="GO:0006424">
    <property type="term" value="P:glutamyl-tRNA aminoacylation"/>
    <property type="evidence" value="ECO:0007669"/>
    <property type="project" value="InterPro"/>
</dbReference>
<dbReference type="InterPro" id="IPR049940">
    <property type="entry name" value="GluQ/Sye"/>
</dbReference>
<evidence type="ECO:0000256" key="9">
    <source>
        <dbReference type="ARBA" id="ARBA00030865"/>
    </source>
</evidence>
<dbReference type="PANTHER" id="PTHR43311:SF2">
    <property type="entry name" value="GLUTAMATE--TRNA LIGASE, MITOCHONDRIAL-RELATED"/>
    <property type="match status" value="1"/>
</dbReference>
<dbReference type="GO" id="GO:0005739">
    <property type="term" value="C:mitochondrion"/>
    <property type="evidence" value="ECO:0007669"/>
    <property type="project" value="UniProtKB-SubCell"/>
</dbReference>
<dbReference type="InterPro" id="IPR020058">
    <property type="entry name" value="Glu/Gln-tRNA-synth_Ib_cat-dom"/>
</dbReference>
<dbReference type="InterPro" id="IPR014729">
    <property type="entry name" value="Rossmann-like_a/b/a_fold"/>
</dbReference>
<dbReference type="NCBIfam" id="TIGR00464">
    <property type="entry name" value="gltX_bact"/>
    <property type="match status" value="1"/>
</dbReference>
<organism evidence="14 15">
    <name type="scientific">[Candida] railenensis</name>
    <dbReference type="NCBI Taxonomy" id="45579"/>
    <lineage>
        <taxon>Eukaryota</taxon>
        <taxon>Fungi</taxon>
        <taxon>Dikarya</taxon>
        <taxon>Ascomycota</taxon>
        <taxon>Saccharomycotina</taxon>
        <taxon>Pichiomycetes</taxon>
        <taxon>Debaryomycetaceae</taxon>
        <taxon>Kurtzmaniella</taxon>
    </lineage>
</organism>
<evidence type="ECO:0000256" key="10">
    <source>
        <dbReference type="ARBA" id="ARBA00072917"/>
    </source>
</evidence>
<feature type="domain" description="Aminoacyl-tRNA synthetase class I anticodon-binding" evidence="13">
    <location>
        <begin position="378"/>
        <end position="512"/>
    </location>
</feature>
<evidence type="ECO:0000313" key="15">
    <source>
        <dbReference type="Proteomes" id="UP000837801"/>
    </source>
</evidence>
<dbReference type="InterPro" id="IPR020751">
    <property type="entry name" value="aa-tRNA-synth_I_codon-bd_sub2"/>
</dbReference>
<evidence type="ECO:0000256" key="2">
    <source>
        <dbReference type="ARBA" id="ARBA00007894"/>
    </source>
</evidence>
<keyword evidence="15" id="KW-1185">Reference proteome</keyword>
<proteinExistence type="inferred from homology"/>
<comment type="caution">
    <text evidence="14">The sequence shown here is derived from an EMBL/GenBank/DDBJ whole genome shotgun (WGS) entry which is preliminary data.</text>
</comment>
<dbReference type="Pfam" id="PF19269">
    <property type="entry name" value="Anticodon_2"/>
    <property type="match status" value="1"/>
</dbReference>
<dbReference type="OrthoDB" id="428822at2759"/>
<evidence type="ECO:0000313" key="14">
    <source>
        <dbReference type="EMBL" id="CAH2350272.1"/>
    </source>
</evidence>
<dbReference type="GO" id="GO:0008270">
    <property type="term" value="F:zinc ion binding"/>
    <property type="evidence" value="ECO:0007669"/>
    <property type="project" value="InterPro"/>
</dbReference>
<sequence length="516" mass="58777">MFRSNKTSGSPIRGFIKFGSFARWYASIHPKTPARTRFAPSPTGVLHLGSLRTALYNYLLAKSTGGSFILRLEDTDQKRLIEGAEQNIYESLKWCNINIDEGPESDKETAPFAPYRQSDRKEIYQKYVQVLLDSGHAYKCFCSKDRLDSLRQSAMKLKPPTTVTYDRSCLDGEKVHTENDHYVIRFKSPEVYPPFVDLTHGTLDLQPQVNLLDRRYDDFVIMKSDGLPTYHFANIVDDHLMQITHVIRGEEWLSSTPKHIALYKAFGWEPPSFIHIPLLTSLSDKKLSKRSGDMGVLSLRDEQGILPEALVNFVALFGWSPPRLHAGVSTSEVMSLEELIQSFSLDNLTKGNAKVTEEKLKYFNKMHLQKRIQNPQELVKLVNQELPKYPSNVSADYLKVCFEKARPSINNLNDLRSSHSYLFERVDLAQANKDKLSPNARDIIQKFSNEYSSTSESSEFNFQEVVRSMGYPQKEVFMSLRFALSCGKPGLTIPVIIEILGREESLARFINALAVL</sequence>
<dbReference type="PRINTS" id="PR00987">
    <property type="entry name" value="TRNASYNTHGLU"/>
</dbReference>
<comment type="subcellular location">
    <subcellularLocation>
        <location evidence="1">Mitochondrion</location>
    </subcellularLocation>
</comment>
<evidence type="ECO:0000256" key="6">
    <source>
        <dbReference type="ARBA" id="ARBA00022840"/>
    </source>
</evidence>
<evidence type="ECO:0000259" key="12">
    <source>
        <dbReference type="Pfam" id="PF00749"/>
    </source>
</evidence>
<dbReference type="InterPro" id="IPR045462">
    <property type="entry name" value="aa-tRNA-synth_I_cd-bd"/>
</dbReference>
<evidence type="ECO:0000256" key="4">
    <source>
        <dbReference type="ARBA" id="ARBA00022598"/>
    </source>
</evidence>
<evidence type="ECO:0000256" key="7">
    <source>
        <dbReference type="ARBA" id="ARBA00022917"/>
    </source>
</evidence>
<name>A0A9P0QKT3_9ASCO</name>
<dbReference type="HAMAP" id="MF_00022">
    <property type="entry name" value="Glu_tRNA_synth_type1"/>
    <property type="match status" value="1"/>
</dbReference>
<dbReference type="GO" id="GO:0000049">
    <property type="term" value="F:tRNA binding"/>
    <property type="evidence" value="ECO:0007669"/>
    <property type="project" value="InterPro"/>
</dbReference>
<dbReference type="SUPFAM" id="SSF52374">
    <property type="entry name" value="Nucleotidylyl transferase"/>
    <property type="match status" value="1"/>
</dbReference>
<dbReference type="Proteomes" id="UP000837801">
    <property type="component" value="Unassembled WGS sequence"/>
</dbReference>
<dbReference type="FunFam" id="3.40.50.620:FF:000045">
    <property type="entry name" value="Glutamate--tRNA ligase, mitochondrial"/>
    <property type="match status" value="1"/>
</dbReference>
<dbReference type="PANTHER" id="PTHR43311">
    <property type="entry name" value="GLUTAMATE--TRNA LIGASE"/>
    <property type="match status" value="1"/>
</dbReference>
<evidence type="ECO:0000256" key="1">
    <source>
        <dbReference type="ARBA" id="ARBA00004173"/>
    </source>
</evidence>
<dbReference type="CDD" id="cd00808">
    <property type="entry name" value="GluRS_core"/>
    <property type="match status" value="1"/>
</dbReference>
<comment type="similarity">
    <text evidence="2">Belongs to the class-I aminoacyl-tRNA synthetase family. Glutamate--tRNA ligase type 1 subfamily.</text>
</comment>
<dbReference type="SUPFAM" id="SSF48163">
    <property type="entry name" value="An anticodon-binding domain of class I aminoacyl-tRNA synthetases"/>
    <property type="match status" value="1"/>
</dbReference>
<dbReference type="GO" id="GO:0005524">
    <property type="term" value="F:ATP binding"/>
    <property type="evidence" value="ECO:0007669"/>
    <property type="project" value="UniProtKB-KW"/>
</dbReference>
<keyword evidence="8 11" id="KW-0030">Aminoacyl-tRNA synthetase</keyword>
<evidence type="ECO:0000259" key="13">
    <source>
        <dbReference type="Pfam" id="PF19269"/>
    </source>
</evidence>
<dbReference type="EC" id="6.1.1.17" evidence="3"/>
<dbReference type="Pfam" id="PF00749">
    <property type="entry name" value="tRNA-synt_1c"/>
    <property type="match status" value="1"/>
</dbReference>
<evidence type="ECO:0000256" key="8">
    <source>
        <dbReference type="ARBA" id="ARBA00023146"/>
    </source>
</evidence>
<dbReference type="GO" id="GO:0004818">
    <property type="term" value="F:glutamate-tRNA ligase activity"/>
    <property type="evidence" value="ECO:0007669"/>
    <property type="project" value="UniProtKB-EC"/>
</dbReference>
<dbReference type="AlphaFoldDB" id="A0A9P0QKT3"/>